<name>A0AAN9F8V3_CROPI</name>
<keyword evidence="1" id="KW-0812">Transmembrane</keyword>
<keyword evidence="1" id="KW-1133">Transmembrane helix</keyword>
<dbReference type="Proteomes" id="UP001372338">
    <property type="component" value="Unassembled WGS sequence"/>
</dbReference>
<organism evidence="2 3">
    <name type="scientific">Crotalaria pallida</name>
    <name type="common">Smooth rattlebox</name>
    <name type="synonym">Crotalaria striata</name>
    <dbReference type="NCBI Taxonomy" id="3830"/>
    <lineage>
        <taxon>Eukaryota</taxon>
        <taxon>Viridiplantae</taxon>
        <taxon>Streptophyta</taxon>
        <taxon>Embryophyta</taxon>
        <taxon>Tracheophyta</taxon>
        <taxon>Spermatophyta</taxon>
        <taxon>Magnoliopsida</taxon>
        <taxon>eudicotyledons</taxon>
        <taxon>Gunneridae</taxon>
        <taxon>Pentapetalae</taxon>
        <taxon>rosids</taxon>
        <taxon>fabids</taxon>
        <taxon>Fabales</taxon>
        <taxon>Fabaceae</taxon>
        <taxon>Papilionoideae</taxon>
        <taxon>50 kb inversion clade</taxon>
        <taxon>genistoids sensu lato</taxon>
        <taxon>core genistoids</taxon>
        <taxon>Crotalarieae</taxon>
        <taxon>Crotalaria</taxon>
    </lineage>
</organism>
<evidence type="ECO:0000256" key="1">
    <source>
        <dbReference type="SAM" id="Phobius"/>
    </source>
</evidence>
<proteinExistence type="predicted"/>
<dbReference type="EMBL" id="JAYWIO010000004">
    <property type="protein sequence ID" value="KAK7269503.1"/>
    <property type="molecule type" value="Genomic_DNA"/>
</dbReference>
<protein>
    <submittedName>
        <fullName evidence="2">Uncharacterized protein</fullName>
    </submittedName>
</protein>
<accession>A0AAN9F8V3</accession>
<keyword evidence="3" id="KW-1185">Reference proteome</keyword>
<evidence type="ECO:0000313" key="3">
    <source>
        <dbReference type="Proteomes" id="UP001372338"/>
    </source>
</evidence>
<comment type="caution">
    <text evidence="2">The sequence shown here is derived from an EMBL/GenBank/DDBJ whole genome shotgun (WGS) entry which is preliminary data.</text>
</comment>
<evidence type="ECO:0000313" key="2">
    <source>
        <dbReference type="EMBL" id="KAK7269503.1"/>
    </source>
</evidence>
<sequence>MVSNDTSIRRRLVLLDHRTIRVDFDPVGRKVLIQLVLIPIAIIVNKGVMGSLTMNPLFRSESFGHYPEQNYSMIEKRQLFLRSYQFSRKKSLTERIKGSMICVKKVVWLRLSSARKFVISRFKCAFYHRRRRFSKLLNRKSSDSSYCFW</sequence>
<dbReference type="AlphaFoldDB" id="A0AAN9F8V3"/>
<gene>
    <name evidence="2" type="ORF">RIF29_22234</name>
</gene>
<reference evidence="2 3" key="1">
    <citation type="submission" date="2024-01" db="EMBL/GenBank/DDBJ databases">
        <title>The genomes of 5 underutilized Papilionoideae crops provide insights into root nodulation and disease resistanc.</title>
        <authorList>
            <person name="Yuan L."/>
        </authorList>
    </citation>
    <scope>NUCLEOTIDE SEQUENCE [LARGE SCALE GENOMIC DNA]</scope>
    <source>
        <strain evidence="2">ZHUSHIDOU_FW_LH</strain>
        <tissue evidence="2">Leaf</tissue>
    </source>
</reference>
<keyword evidence="1" id="KW-0472">Membrane</keyword>
<feature type="transmembrane region" description="Helical" evidence="1">
    <location>
        <begin position="31"/>
        <end position="49"/>
    </location>
</feature>